<proteinExistence type="inferred from homology"/>
<dbReference type="STRING" id="77166.U4USB4"/>
<name>U4USB4_DENPD</name>
<keyword evidence="2" id="KW-0560">Oxidoreductase</keyword>
<accession>U4USB4</accession>
<evidence type="ECO:0008006" key="6">
    <source>
        <dbReference type="Google" id="ProtNLM"/>
    </source>
</evidence>
<dbReference type="InterPro" id="IPR036291">
    <property type="entry name" value="NAD(P)-bd_dom_sf"/>
</dbReference>
<dbReference type="Proteomes" id="UP000030742">
    <property type="component" value="Unassembled WGS sequence"/>
</dbReference>
<feature type="non-terminal residue" evidence="4">
    <location>
        <position position="389"/>
    </location>
</feature>
<dbReference type="AlphaFoldDB" id="U4USB4"/>
<dbReference type="Gene3D" id="3.40.50.720">
    <property type="entry name" value="NAD(P)-binding Rossmann-like Domain"/>
    <property type="match status" value="2"/>
</dbReference>
<dbReference type="PRINTS" id="PR00080">
    <property type="entry name" value="SDRFAMILY"/>
</dbReference>
<evidence type="ECO:0000313" key="4">
    <source>
        <dbReference type="EMBL" id="ERL93066.1"/>
    </source>
</evidence>
<reference evidence="4 5" key="1">
    <citation type="journal article" date="2013" name="Genome Biol.">
        <title>Draft genome of the mountain pine beetle, Dendroctonus ponderosae Hopkins, a major forest pest.</title>
        <authorList>
            <person name="Keeling C.I."/>
            <person name="Yuen M.M."/>
            <person name="Liao N.Y."/>
            <person name="Docking T.R."/>
            <person name="Chan S.K."/>
            <person name="Taylor G.A."/>
            <person name="Palmquist D.L."/>
            <person name="Jackman S.D."/>
            <person name="Nguyen A."/>
            <person name="Li M."/>
            <person name="Henderson H."/>
            <person name="Janes J.K."/>
            <person name="Zhao Y."/>
            <person name="Pandoh P."/>
            <person name="Moore R."/>
            <person name="Sperling F.A."/>
            <person name="Huber D.P."/>
            <person name="Birol I."/>
            <person name="Jones S.J."/>
            <person name="Bohlmann J."/>
        </authorList>
    </citation>
    <scope>NUCLEOTIDE SEQUENCE</scope>
</reference>
<dbReference type="GO" id="GO:0016616">
    <property type="term" value="F:oxidoreductase activity, acting on the CH-OH group of donors, NAD or NADP as acceptor"/>
    <property type="evidence" value="ECO:0007669"/>
    <property type="project" value="UniProtKB-ARBA"/>
</dbReference>
<dbReference type="Pfam" id="PF00106">
    <property type="entry name" value="adh_short"/>
    <property type="match status" value="2"/>
</dbReference>
<dbReference type="OrthoDB" id="1933717at2759"/>
<organism evidence="4 5">
    <name type="scientific">Dendroctonus ponderosae</name>
    <name type="common">Mountain pine beetle</name>
    <dbReference type="NCBI Taxonomy" id="77166"/>
    <lineage>
        <taxon>Eukaryota</taxon>
        <taxon>Metazoa</taxon>
        <taxon>Ecdysozoa</taxon>
        <taxon>Arthropoda</taxon>
        <taxon>Hexapoda</taxon>
        <taxon>Insecta</taxon>
        <taxon>Pterygota</taxon>
        <taxon>Neoptera</taxon>
        <taxon>Endopterygota</taxon>
        <taxon>Coleoptera</taxon>
        <taxon>Polyphaga</taxon>
        <taxon>Cucujiformia</taxon>
        <taxon>Curculionidae</taxon>
        <taxon>Scolytinae</taxon>
        <taxon>Dendroctonus</taxon>
    </lineage>
</organism>
<protein>
    <recommendedName>
        <fullName evidence="6">Dehydrogenase/reductase SDR family member 11</fullName>
    </recommendedName>
</protein>
<dbReference type="EMBL" id="KB632345">
    <property type="protein sequence ID" value="ERL93066.1"/>
    <property type="molecule type" value="Genomic_DNA"/>
</dbReference>
<evidence type="ECO:0000313" key="5">
    <source>
        <dbReference type="Proteomes" id="UP000030742"/>
    </source>
</evidence>
<dbReference type="FunFam" id="3.40.50.720:FF:000047">
    <property type="entry name" value="NADP-dependent L-serine/L-allo-threonine dehydrogenase"/>
    <property type="match status" value="1"/>
</dbReference>
<dbReference type="InterPro" id="IPR002347">
    <property type="entry name" value="SDR_fam"/>
</dbReference>
<evidence type="ECO:0000256" key="3">
    <source>
        <dbReference type="RuleBase" id="RU000363"/>
    </source>
</evidence>
<dbReference type="PRINTS" id="PR00081">
    <property type="entry name" value="GDHRDH"/>
</dbReference>
<comment type="similarity">
    <text evidence="1 3">Belongs to the short-chain dehydrogenases/reductases (SDR) family.</text>
</comment>
<evidence type="ECO:0000256" key="1">
    <source>
        <dbReference type="ARBA" id="ARBA00006484"/>
    </source>
</evidence>
<dbReference type="SUPFAM" id="SSF51735">
    <property type="entry name" value="NAD(P)-binding Rossmann-fold domains"/>
    <property type="match status" value="2"/>
</dbReference>
<sequence length="389" mass="42774">MLNLERFVGKVAVVTGASSGIGVAIVETLVKHGIVVAGIARRAHRVVATAGKLKNEPGKLHAYKCDLTVEDEIISTFKEIISDLGDIHILVNNAGLMLHTDLINGETAKWKKCFDTNVLALCIASREAIQDMKTKDTKGHIIHINSTAGHEVLNMPNSNVYGPSKYAVTAITMTMVYDLERENLPIKVTSVSPGYVKTEFQEVANVPGSVLPKLGLNGVDVAEAVIFALSTRPEVNVILIFRRIIRMYLFQELKDEPGKLYAYKCDMTVEDEIVSTFKEIINELGDIHILVNNAGLMLETDLINGDTEMWKKCFDTNVIALCIATREAIQNMKTKGTRGHIIHLNSIAGHEIMNFPKTNVYGASKYAVTALTMTLINDLANEELPIKVT</sequence>
<dbReference type="PANTHER" id="PTHR43115">
    <property type="entry name" value="DEHYDROGENASE/REDUCTASE SDR FAMILY MEMBER 11"/>
    <property type="match status" value="1"/>
</dbReference>
<evidence type="ECO:0000256" key="2">
    <source>
        <dbReference type="ARBA" id="ARBA00023002"/>
    </source>
</evidence>
<dbReference type="PANTHER" id="PTHR43115:SF4">
    <property type="entry name" value="DEHYDROGENASE_REDUCTASE SDR FAMILY MEMBER 11"/>
    <property type="match status" value="1"/>
</dbReference>
<gene>
    <name evidence="4" type="ORF">D910_10368</name>
</gene>